<feature type="transmembrane region" description="Helical" evidence="1">
    <location>
        <begin position="172"/>
        <end position="198"/>
    </location>
</feature>
<feature type="transmembrane region" description="Helical" evidence="1">
    <location>
        <begin position="47"/>
        <end position="69"/>
    </location>
</feature>
<dbReference type="AlphaFoldDB" id="A0A9P8UR86"/>
<feature type="transmembrane region" description="Helical" evidence="1">
    <location>
        <begin position="147"/>
        <end position="166"/>
    </location>
</feature>
<keyword evidence="1" id="KW-0472">Membrane</keyword>
<dbReference type="Proteomes" id="UP000758603">
    <property type="component" value="Unassembled WGS sequence"/>
</dbReference>
<keyword evidence="1" id="KW-1133">Transmembrane helix</keyword>
<dbReference type="GeneID" id="70130783"/>
<protein>
    <recommendedName>
        <fullName evidence="4">Glycoside hydrolase</fullName>
    </recommendedName>
</protein>
<dbReference type="RefSeq" id="XP_045961017.1">
    <property type="nucleotide sequence ID" value="XM_046101891.1"/>
</dbReference>
<gene>
    <name evidence="2" type="ORF">BKA67DRAFT_553082</name>
</gene>
<dbReference type="OrthoDB" id="5287295at2759"/>
<feature type="transmembrane region" description="Helical" evidence="1">
    <location>
        <begin position="12"/>
        <end position="35"/>
    </location>
</feature>
<sequence>MGVQVPEGALGTVIGVLIFSLICLTCSLLMIWLVWTHHERDSFVGLLSYFTFISTLASIIQQLHTIIWWTDVKTEQWENSKAHIGSVEVAIAGPSVGIDLVLFYIQYYAYNVEALLSLCWAAALAQSIFGFADIASFKRIRHRTNSIIKIIAVVLPAILISLLRVPTVRNSFAAFIIVANVNMLISLTLGALLLLTILGKYIYTRRQFLSWNVQYGNSTRSGTQSQTTLPNSRNSQGNINRRGHGIYDRWLMTRFAITFIMLSIFELFLILFQVSSTRTTIPPDAPNLSASRAKGDFILFMPGCLPSVLLFVVFGTTAPFREHMRKTFLPKRFHKKESEDSGTQMTAYPSQRRKLTHTSVITEEVPPTPTEDGNIIHSREVDQRASICRGDEDEWPILSTTKRGNGAMV</sequence>
<feature type="transmembrane region" description="Helical" evidence="1">
    <location>
        <begin position="297"/>
        <end position="320"/>
    </location>
</feature>
<dbReference type="EMBL" id="JAGPXC010000002">
    <property type="protein sequence ID" value="KAH6656783.1"/>
    <property type="molecule type" value="Genomic_DNA"/>
</dbReference>
<evidence type="ECO:0000256" key="1">
    <source>
        <dbReference type="SAM" id="Phobius"/>
    </source>
</evidence>
<accession>A0A9P8UR86</accession>
<name>A0A9P8UR86_9PEZI</name>
<comment type="caution">
    <text evidence="2">The sequence shown here is derived from an EMBL/GenBank/DDBJ whole genome shotgun (WGS) entry which is preliminary data.</text>
</comment>
<evidence type="ECO:0000313" key="3">
    <source>
        <dbReference type="Proteomes" id="UP000758603"/>
    </source>
</evidence>
<proteinExistence type="predicted"/>
<keyword evidence="3" id="KW-1185">Reference proteome</keyword>
<organism evidence="2 3">
    <name type="scientific">Truncatella angustata</name>
    <dbReference type="NCBI Taxonomy" id="152316"/>
    <lineage>
        <taxon>Eukaryota</taxon>
        <taxon>Fungi</taxon>
        <taxon>Dikarya</taxon>
        <taxon>Ascomycota</taxon>
        <taxon>Pezizomycotina</taxon>
        <taxon>Sordariomycetes</taxon>
        <taxon>Xylariomycetidae</taxon>
        <taxon>Amphisphaeriales</taxon>
        <taxon>Sporocadaceae</taxon>
        <taxon>Truncatella</taxon>
    </lineage>
</organism>
<evidence type="ECO:0000313" key="2">
    <source>
        <dbReference type="EMBL" id="KAH6656783.1"/>
    </source>
</evidence>
<feature type="transmembrane region" description="Helical" evidence="1">
    <location>
        <begin position="251"/>
        <end position="272"/>
    </location>
</feature>
<reference evidence="2" key="1">
    <citation type="journal article" date="2021" name="Nat. Commun.">
        <title>Genetic determinants of endophytism in the Arabidopsis root mycobiome.</title>
        <authorList>
            <person name="Mesny F."/>
            <person name="Miyauchi S."/>
            <person name="Thiergart T."/>
            <person name="Pickel B."/>
            <person name="Atanasova L."/>
            <person name="Karlsson M."/>
            <person name="Huettel B."/>
            <person name="Barry K.W."/>
            <person name="Haridas S."/>
            <person name="Chen C."/>
            <person name="Bauer D."/>
            <person name="Andreopoulos W."/>
            <person name="Pangilinan J."/>
            <person name="LaButti K."/>
            <person name="Riley R."/>
            <person name="Lipzen A."/>
            <person name="Clum A."/>
            <person name="Drula E."/>
            <person name="Henrissat B."/>
            <person name="Kohler A."/>
            <person name="Grigoriev I.V."/>
            <person name="Martin F.M."/>
            <person name="Hacquard S."/>
        </authorList>
    </citation>
    <scope>NUCLEOTIDE SEQUENCE</scope>
    <source>
        <strain evidence="2">MPI-SDFR-AT-0073</strain>
    </source>
</reference>
<evidence type="ECO:0008006" key="4">
    <source>
        <dbReference type="Google" id="ProtNLM"/>
    </source>
</evidence>
<keyword evidence="1" id="KW-0812">Transmembrane</keyword>